<dbReference type="AlphaFoldDB" id="A0AB34AEX6"/>
<dbReference type="Proteomes" id="UP000321839">
    <property type="component" value="Unassembled WGS sequence"/>
</dbReference>
<gene>
    <name evidence="2" type="ORF">SCO02_03220</name>
</gene>
<reference evidence="2 3" key="1">
    <citation type="submission" date="2019-07" db="EMBL/GenBank/DDBJ databases">
        <title>Whole genome shotgun sequence of Staphylococcus cohnii subsp. urealyticus NBRC 109766.</title>
        <authorList>
            <person name="Hosoyama A."/>
            <person name="Uohara A."/>
            <person name="Ohji S."/>
            <person name="Ichikawa N."/>
        </authorList>
    </citation>
    <scope>NUCLEOTIDE SEQUENCE [LARGE SCALE GENOMIC DNA]</scope>
    <source>
        <strain evidence="2 3">NBRC 109766</strain>
    </source>
</reference>
<accession>A0AB34AEX6</accession>
<evidence type="ECO:0000313" key="3">
    <source>
        <dbReference type="Proteomes" id="UP000321839"/>
    </source>
</evidence>
<comment type="caution">
    <text evidence="2">The sequence shown here is derived from an EMBL/GenBank/DDBJ whole genome shotgun (WGS) entry which is preliminary data.</text>
</comment>
<keyword evidence="3" id="KW-1185">Reference proteome</keyword>
<feature type="region of interest" description="Disordered" evidence="1">
    <location>
        <begin position="23"/>
        <end position="57"/>
    </location>
</feature>
<organism evidence="2 3">
    <name type="scientific">Staphylococcus ureilyticus</name>
    <name type="common">Staphylococcus cohnii subsp. urealyticus</name>
    <dbReference type="NCBI Taxonomy" id="94138"/>
    <lineage>
        <taxon>Bacteria</taxon>
        <taxon>Bacillati</taxon>
        <taxon>Bacillota</taxon>
        <taxon>Bacilli</taxon>
        <taxon>Bacillales</taxon>
        <taxon>Staphylococcaceae</taxon>
        <taxon>Staphylococcus</taxon>
        <taxon>Staphylococcus cohnii species complex</taxon>
    </lineage>
</organism>
<evidence type="ECO:0000313" key="2">
    <source>
        <dbReference type="EMBL" id="GEQ01881.1"/>
    </source>
</evidence>
<dbReference type="EMBL" id="BKAW01000003">
    <property type="protein sequence ID" value="GEQ01881.1"/>
    <property type="molecule type" value="Genomic_DNA"/>
</dbReference>
<name>A0AB34AEX6_STAUR</name>
<evidence type="ECO:0008006" key="4">
    <source>
        <dbReference type="Google" id="ProtNLM"/>
    </source>
</evidence>
<proteinExistence type="predicted"/>
<protein>
    <recommendedName>
        <fullName evidence="4">Lipoprotein</fullName>
    </recommendedName>
</protein>
<sequence length="57" mass="6483">MFISALVTIIFLSGCDFISLDDVRNSNESNEDHKKSNENDESNSKHNKQNVDDKSHD</sequence>
<evidence type="ECO:0000256" key="1">
    <source>
        <dbReference type="SAM" id="MobiDB-lite"/>
    </source>
</evidence>